<evidence type="ECO:0000313" key="2">
    <source>
        <dbReference type="Proteomes" id="UP000787672"/>
    </source>
</evidence>
<name>A0ABS6F7T3_9FIRM</name>
<gene>
    <name evidence="1" type="ORF">KQI82_05325</name>
</gene>
<comment type="caution">
    <text evidence="1">The sequence shown here is derived from an EMBL/GenBank/DDBJ whole genome shotgun (WGS) entry which is preliminary data.</text>
</comment>
<protein>
    <submittedName>
        <fullName evidence="1">Type II toxin-antitoxin system RelE/ParE family toxin</fullName>
    </submittedName>
</protein>
<accession>A0ABS6F7T3</accession>
<dbReference type="InterPro" id="IPR009241">
    <property type="entry name" value="HigB-like"/>
</dbReference>
<sequence length="131" mass="15606">MKGILIYQPTSKSAPLADFIDGLDPRLREKILLRLYFLTQLEKPEMKEPHFKRFSIERYRDLWELRVKSKVLIRIIFCTLPNGDVLLLHGFVKRQKRDTMQALEQSIRILDALREHPERAVEYKIKEEKAS</sequence>
<proteinExistence type="predicted"/>
<dbReference type="RefSeq" id="WP_216631843.1">
    <property type="nucleotide sequence ID" value="NZ_JAHLQN010000001.1"/>
</dbReference>
<evidence type="ECO:0000313" key="1">
    <source>
        <dbReference type="EMBL" id="MBU5626343.1"/>
    </source>
</evidence>
<dbReference type="Pfam" id="PF05973">
    <property type="entry name" value="Gp49"/>
    <property type="match status" value="1"/>
</dbReference>
<reference evidence="1 2" key="1">
    <citation type="submission" date="2021-06" db="EMBL/GenBank/DDBJ databases">
        <authorList>
            <person name="Sun Q."/>
            <person name="Li D."/>
        </authorList>
    </citation>
    <scope>NUCLEOTIDE SEQUENCE [LARGE SCALE GENOMIC DNA]</scope>
    <source>
        <strain evidence="1 2">MSJ-2</strain>
    </source>
</reference>
<organism evidence="1 2">
    <name type="scientific">Dysosmobacter acutus</name>
    <dbReference type="NCBI Taxonomy" id="2841504"/>
    <lineage>
        <taxon>Bacteria</taxon>
        <taxon>Bacillati</taxon>
        <taxon>Bacillota</taxon>
        <taxon>Clostridia</taxon>
        <taxon>Eubacteriales</taxon>
        <taxon>Oscillospiraceae</taxon>
        <taxon>Dysosmobacter</taxon>
    </lineage>
</organism>
<dbReference type="EMBL" id="JAHLQN010000001">
    <property type="protein sequence ID" value="MBU5626343.1"/>
    <property type="molecule type" value="Genomic_DNA"/>
</dbReference>
<keyword evidence="2" id="KW-1185">Reference proteome</keyword>
<dbReference type="Proteomes" id="UP000787672">
    <property type="component" value="Unassembled WGS sequence"/>
</dbReference>